<sequence>MRKRWMMPLAAICALAVSLCAGCGGQDEERPEKRNQSSNMGGGMNTSGTGRSHPLCLPQDEEYIKIRKV</sequence>
<gene>
    <name evidence="4" type="ORF">D9548_08930</name>
    <name evidence="3" type="ORF">GS8_1191</name>
</gene>
<evidence type="ECO:0000313" key="5">
    <source>
        <dbReference type="Proteomes" id="UP000266922"/>
    </source>
</evidence>
<feature type="signal peptide" evidence="2">
    <location>
        <begin position="1"/>
        <end position="21"/>
    </location>
</feature>
<reference evidence="4 5" key="2">
    <citation type="submission" date="2018-10" db="EMBL/GenBank/DDBJ databases">
        <title>Geobacillus stearothermophilus in processing lines of powdered infant formula.</title>
        <authorList>
            <person name="Rhee M.S."/>
            <person name="Choi I.-G."/>
            <person name="Cho T.J."/>
            <person name="Park B."/>
        </authorList>
    </citation>
    <scope>NUCLEOTIDE SEQUENCE [LARGE SCALE GENOMIC DNA]</scope>
    <source>
        <strain evidence="4 5">FHS-PPGT130</strain>
    </source>
</reference>
<reference evidence="3 6" key="1">
    <citation type="submission" date="2016-03" db="EMBL/GenBank/DDBJ databases">
        <title>Spore heat resistance.</title>
        <authorList>
            <person name="Boekhorst J."/>
            <person name="Berendsen E.M."/>
            <person name="Wells-Bennik M.H."/>
            <person name="Kuipers O.P."/>
        </authorList>
    </citation>
    <scope>NUCLEOTIDE SEQUENCE [LARGE SCALE GENOMIC DNA]</scope>
    <source>
        <strain evidence="3 6">GS8</strain>
    </source>
</reference>
<dbReference type="EMBL" id="LUCS01000018">
    <property type="protein sequence ID" value="KAF6511615.1"/>
    <property type="molecule type" value="Genomic_DNA"/>
</dbReference>
<protein>
    <recommendedName>
        <fullName evidence="7">Secreted protein</fullName>
    </recommendedName>
</protein>
<accession>A0A0K9HQN9</accession>
<dbReference type="GeneID" id="89613119"/>
<dbReference type="EMBL" id="RCTJ01000027">
    <property type="protein sequence ID" value="RLQ13880.1"/>
    <property type="molecule type" value="Genomic_DNA"/>
</dbReference>
<evidence type="ECO:0000313" key="4">
    <source>
        <dbReference type="EMBL" id="RLQ13880.1"/>
    </source>
</evidence>
<dbReference type="OrthoDB" id="9775197at2"/>
<keyword evidence="6" id="KW-1185">Reference proteome</keyword>
<evidence type="ECO:0000313" key="3">
    <source>
        <dbReference type="EMBL" id="KAF6511615.1"/>
    </source>
</evidence>
<dbReference type="AlphaFoldDB" id="A0A0K9HQN9"/>
<evidence type="ECO:0008006" key="7">
    <source>
        <dbReference type="Google" id="ProtNLM"/>
    </source>
</evidence>
<evidence type="ECO:0000256" key="1">
    <source>
        <dbReference type="SAM" id="MobiDB-lite"/>
    </source>
</evidence>
<evidence type="ECO:0000313" key="6">
    <source>
        <dbReference type="Proteomes" id="UP000773850"/>
    </source>
</evidence>
<comment type="caution">
    <text evidence="4">The sequence shown here is derived from an EMBL/GenBank/DDBJ whole genome shotgun (WGS) entry which is preliminary data.</text>
</comment>
<proteinExistence type="predicted"/>
<evidence type="ECO:0000256" key="2">
    <source>
        <dbReference type="SAM" id="SignalP"/>
    </source>
</evidence>
<organism evidence="4 5">
    <name type="scientific">Geobacillus stearothermophilus</name>
    <name type="common">Bacillus stearothermophilus</name>
    <dbReference type="NCBI Taxonomy" id="1422"/>
    <lineage>
        <taxon>Bacteria</taxon>
        <taxon>Bacillati</taxon>
        <taxon>Bacillota</taxon>
        <taxon>Bacilli</taxon>
        <taxon>Bacillales</taxon>
        <taxon>Anoxybacillaceae</taxon>
        <taxon>Geobacillus</taxon>
    </lineage>
</organism>
<dbReference type="RefSeq" id="WP_033010925.1">
    <property type="nucleotide sequence ID" value="NZ_CBCSGJ010000008.1"/>
</dbReference>
<dbReference type="Proteomes" id="UP000266922">
    <property type="component" value="Unassembled WGS sequence"/>
</dbReference>
<feature type="chain" id="PRO_5039582567" description="Secreted protein" evidence="2">
    <location>
        <begin position="22"/>
        <end position="69"/>
    </location>
</feature>
<dbReference type="Proteomes" id="UP000773850">
    <property type="component" value="Unassembled WGS sequence"/>
</dbReference>
<feature type="region of interest" description="Disordered" evidence="1">
    <location>
        <begin position="25"/>
        <end position="57"/>
    </location>
</feature>
<keyword evidence="2" id="KW-0732">Signal</keyword>
<name>A0A0K9HQN9_GEOSE</name>